<gene>
    <name evidence="1" type="ORF">USDA257_c26930</name>
</gene>
<sequence length="44" mass="4609">MARTGIIGKTAPPNVIDQQRAETGCLPARRAARLNSVDTIMGAS</sequence>
<protein>
    <submittedName>
        <fullName evidence="1">Uncharacterized protein</fullName>
    </submittedName>
</protein>
<reference evidence="1 2" key="1">
    <citation type="journal article" date="2012" name="J. Bacteriol.">
        <title>Complete genome sequence of the broad-host-range strain Sinorhizobium fredii USDA257.</title>
        <authorList>
            <person name="Schuldes J."/>
            <person name="Rodriguez Orbegoso M."/>
            <person name="Schmeisser C."/>
            <person name="Krishnan H.B."/>
            <person name="Daniel R."/>
            <person name="Streit W.R."/>
        </authorList>
    </citation>
    <scope>NUCLEOTIDE SEQUENCE [LARGE SCALE GENOMIC DNA]</scope>
    <source>
        <strain evidence="1 2">USDA 257</strain>
    </source>
</reference>
<proteinExistence type="predicted"/>
<dbReference type="PATRIC" id="fig|1185652.3.peg.2787"/>
<name>I3X5W1_SINF2</name>
<dbReference type="RefSeq" id="WP_014763430.1">
    <property type="nucleotide sequence ID" value="NC_018000.1"/>
</dbReference>
<accession>I3X5W1</accession>
<dbReference type="EMBL" id="CP003563">
    <property type="protein sequence ID" value="AFL51267.1"/>
    <property type="molecule type" value="Genomic_DNA"/>
</dbReference>
<evidence type="ECO:0000313" key="2">
    <source>
        <dbReference type="Proteomes" id="UP000006180"/>
    </source>
</evidence>
<dbReference type="KEGG" id="sfd:USDA257_c26930"/>
<dbReference type="Proteomes" id="UP000006180">
    <property type="component" value="Chromosome"/>
</dbReference>
<dbReference type="AlphaFoldDB" id="I3X5W1"/>
<dbReference type="HOGENOM" id="CLU_3222108_0_0_5"/>
<organism evidence="1 2">
    <name type="scientific">Sinorhizobium fredii (strain USDA 257)</name>
    <dbReference type="NCBI Taxonomy" id="1185652"/>
    <lineage>
        <taxon>Bacteria</taxon>
        <taxon>Pseudomonadati</taxon>
        <taxon>Pseudomonadota</taxon>
        <taxon>Alphaproteobacteria</taxon>
        <taxon>Hyphomicrobiales</taxon>
        <taxon>Rhizobiaceae</taxon>
        <taxon>Sinorhizobium/Ensifer group</taxon>
        <taxon>Sinorhizobium</taxon>
    </lineage>
</organism>
<evidence type="ECO:0000313" key="1">
    <source>
        <dbReference type="EMBL" id="AFL51267.1"/>
    </source>
</evidence>